<evidence type="ECO:0000259" key="7">
    <source>
        <dbReference type="Pfam" id="PF24882"/>
    </source>
</evidence>
<accession>A0A5C3QTB3</accession>
<dbReference type="GO" id="GO:0005664">
    <property type="term" value="C:nuclear origin of replication recognition complex"/>
    <property type="evidence" value="ECO:0007669"/>
    <property type="project" value="UniProtKB-UniRule"/>
</dbReference>
<dbReference type="InterPro" id="IPR056772">
    <property type="entry name" value="RecA-like_ORC2"/>
</dbReference>
<keyword evidence="4 5" id="KW-0539">Nucleus</keyword>
<comment type="function">
    <text evidence="5">Component of the origin recognition complex (ORC) that binds origins of replication. DNA-binding is ATP-dependent. ORC is required to assemble the pre-replication complex necessary to initiate DNA replication.</text>
</comment>
<dbReference type="EMBL" id="ML178817">
    <property type="protein sequence ID" value="TFL05142.1"/>
    <property type="molecule type" value="Genomic_DNA"/>
</dbReference>
<dbReference type="GO" id="GO:0003688">
    <property type="term" value="F:DNA replication origin binding"/>
    <property type="evidence" value="ECO:0007669"/>
    <property type="project" value="UniProtKB-UniRule"/>
</dbReference>
<keyword evidence="3 5" id="KW-0235">DNA replication</keyword>
<evidence type="ECO:0000313" key="8">
    <source>
        <dbReference type="EMBL" id="TFL05142.1"/>
    </source>
</evidence>
<gene>
    <name evidence="8" type="ORF">BDV98DRAFT_479421</name>
</gene>
<dbReference type="OrthoDB" id="346673at2759"/>
<feature type="non-terminal residue" evidence="8">
    <location>
        <position position="1"/>
    </location>
</feature>
<dbReference type="InterPro" id="IPR056773">
    <property type="entry name" value="WHD_ORC2"/>
</dbReference>
<keyword evidence="9" id="KW-1185">Reference proteome</keyword>
<dbReference type="GO" id="GO:0006260">
    <property type="term" value="P:DNA replication"/>
    <property type="evidence" value="ECO:0007669"/>
    <property type="project" value="UniProtKB-UniRule"/>
</dbReference>
<evidence type="ECO:0000256" key="2">
    <source>
        <dbReference type="ARBA" id="ARBA00007421"/>
    </source>
</evidence>
<feature type="non-terminal residue" evidence="8">
    <location>
        <position position="406"/>
    </location>
</feature>
<sequence length="406" mass="44556">DEDAPKGLIHLTASDTYFTLHRTRQPTSNNVFSHKHPPLSQEEYAEASPAAHSHSFNIPPLLEDPELYRRLAFELEEGFNLLFYGFGSKRQVLNTFGRDFCSRKGYVVVVNGFRPDCSIKAILNTIEESVPELKTSEGSSTTVDAQAKRIYANFSSSSSSKGKGKGKGKHQPPLYLIIHNIDSLPLRAPKAKSILSLLALCPSIHIAASIDHLNAPLLFSSQDSLARKQPRSPSSEIPSTRGFNWLWHDLTTLQPYDVETMYANRSSISGLSASHKKDALALTVVGAGITGGIMTETAALHILAAVTERANKLFTVMAERQIQLASSSPAKGGSEDMQAHAITYDMLYKVCRDEFIATNDSQLQAALGEFRDHGLVRSARGAGLTGELLWIPLRRERLGKVVESLK</sequence>
<dbReference type="InterPro" id="IPR007220">
    <property type="entry name" value="ORC2"/>
</dbReference>
<protein>
    <recommendedName>
        <fullName evidence="5">Origin recognition complex subunit 2</fullName>
    </recommendedName>
</protein>
<comment type="similarity">
    <text evidence="2 5">Belongs to the ORC2 family.</text>
</comment>
<comment type="subcellular location">
    <subcellularLocation>
        <location evidence="1 5">Nucleus</location>
    </subcellularLocation>
</comment>
<dbReference type="PANTHER" id="PTHR14052">
    <property type="entry name" value="ORIGIN RECOGNITION COMPLEX SUBUNIT 2"/>
    <property type="match status" value="1"/>
</dbReference>
<feature type="domain" description="Origin recognition complex subunit 2 winged-helix" evidence="7">
    <location>
        <begin position="336"/>
        <end position="396"/>
    </location>
</feature>
<feature type="domain" description="Origin recognition complex subunit 2 RecA-like" evidence="6">
    <location>
        <begin position="66"/>
        <end position="250"/>
    </location>
</feature>
<evidence type="ECO:0000313" key="9">
    <source>
        <dbReference type="Proteomes" id="UP000305067"/>
    </source>
</evidence>
<reference evidence="8 9" key="1">
    <citation type="journal article" date="2019" name="Nat. Ecol. Evol.">
        <title>Megaphylogeny resolves global patterns of mushroom evolution.</title>
        <authorList>
            <person name="Varga T."/>
            <person name="Krizsan K."/>
            <person name="Foldi C."/>
            <person name="Dima B."/>
            <person name="Sanchez-Garcia M."/>
            <person name="Sanchez-Ramirez S."/>
            <person name="Szollosi G.J."/>
            <person name="Szarkandi J.G."/>
            <person name="Papp V."/>
            <person name="Albert L."/>
            <person name="Andreopoulos W."/>
            <person name="Angelini C."/>
            <person name="Antonin V."/>
            <person name="Barry K.W."/>
            <person name="Bougher N.L."/>
            <person name="Buchanan P."/>
            <person name="Buyck B."/>
            <person name="Bense V."/>
            <person name="Catcheside P."/>
            <person name="Chovatia M."/>
            <person name="Cooper J."/>
            <person name="Damon W."/>
            <person name="Desjardin D."/>
            <person name="Finy P."/>
            <person name="Geml J."/>
            <person name="Haridas S."/>
            <person name="Hughes K."/>
            <person name="Justo A."/>
            <person name="Karasinski D."/>
            <person name="Kautmanova I."/>
            <person name="Kiss B."/>
            <person name="Kocsube S."/>
            <person name="Kotiranta H."/>
            <person name="LaButti K.M."/>
            <person name="Lechner B.E."/>
            <person name="Liimatainen K."/>
            <person name="Lipzen A."/>
            <person name="Lukacs Z."/>
            <person name="Mihaltcheva S."/>
            <person name="Morgado L.N."/>
            <person name="Niskanen T."/>
            <person name="Noordeloos M.E."/>
            <person name="Ohm R.A."/>
            <person name="Ortiz-Santana B."/>
            <person name="Ovrebo C."/>
            <person name="Racz N."/>
            <person name="Riley R."/>
            <person name="Savchenko A."/>
            <person name="Shiryaev A."/>
            <person name="Soop K."/>
            <person name="Spirin V."/>
            <person name="Szebenyi C."/>
            <person name="Tomsovsky M."/>
            <person name="Tulloss R.E."/>
            <person name="Uehling J."/>
            <person name="Grigoriev I.V."/>
            <person name="Vagvolgyi C."/>
            <person name="Papp T."/>
            <person name="Martin F.M."/>
            <person name="Miettinen O."/>
            <person name="Hibbett D.S."/>
            <person name="Nagy L.G."/>
        </authorList>
    </citation>
    <scope>NUCLEOTIDE SEQUENCE [LARGE SCALE GENOMIC DNA]</scope>
    <source>
        <strain evidence="8 9">CBS 309.79</strain>
    </source>
</reference>
<dbReference type="STRING" id="1884261.A0A5C3QTB3"/>
<evidence type="ECO:0000256" key="5">
    <source>
        <dbReference type="RuleBase" id="RU368084"/>
    </source>
</evidence>
<dbReference type="Proteomes" id="UP000305067">
    <property type="component" value="Unassembled WGS sequence"/>
</dbReference>
<dbReference type="AlphaFoldDB" id="A0A5C3QTB3"/>
<evidence type="ECO:0000256" key="4">
    <source>
        <dbReference type="ARBA" id="ARBA00023242"/>
    </source>
</evidence>
<organism evidence="8 9">
    <name type="scientific">Pterulicium gracile</name>
    <dbReference type="NCBI Taxonomy" id="1884261"/>
    <lineage>
        <taxon>Eukaryota</taxon>
        <taxon>Fungi</taxon>
        <taxon>Dikarya</taxon>
        <taxon>Basidiomycota</taxon>
        <taxon>Agaricomycotina</taxon>
        <taxon>Agaricomycetes</taxon>
        <taxon>Agaricomycetidae</taxon>
        <taxon>Agaricales</taxon>
        <taxon>Pleurotineae</taxon>
        <taxon>Pterulaceae</taxon>
        <taxon>Pterulicium</taxon>
    </lineage>
</organism>
<evidence type="ECO:0000256" key="1">
    <source>
        <dbReference type="ARBA" id="ARBA00004123"/>
    </source>
</evidence>
<comment type="subunit">
    <text evidence="5">Component of the origin recognition complex (ORC).</text>
</comment>
<dbReference type="Pfam" id="PF04084">
    <property type="entry name" value="RecA-like_ORC2"/>
    <property type="match status" value="1"/>
</dbReference>
<dbReference type="PANTHER" id="PTHR14052:SF0">
    <property type="entry name" value="ORIGIN RECOGNITION COMPLEX SUBUNIT 2"/>
    <property type="match status" value="1"/>
</dbReference>
<evidence type="ECO:0000259" key="6">
    <source>
        <dbReference type="Pfam" id="PF04084"/>
    </source>
</evidence>
<name>A0A5C3QTB3_9AGAR</name>
<dbReference type="Pfam" id="PF24882">
    <property type="entry name" value="WHD_ORC2"/>
    <property type="match status" value="1"/>
</dbReference>
<proteinExistence type="inferred from homology"/>
<evidence type="ECO:0000256" key="3">
    <source>
        <dbReference type="ARBA" id="ARBA00022705"/>
    </source>
</evidence>